<dbReference type="SUPFAM" id="SSF47413">
    <property type="entry name" value="lambda repressor-like DNA-binding domains"/>
    <property type="match status" value="1"/>
</dbReference>
<sequence length="347" mass="36736">MTDAKPDEKAGRRPRGTVTVATIARLAGVSSPTVSKVLNGRSGIAVDTRERVEALLREHGYRRTDNTSATPIVEVAFSGLESHLAIEIMRGVEEVVRDRGLTVGFTDLQGRAPRAGRRTADLLLSRRPTGVIAVHSAYRGTYYQQLTASGVPLVVLDPTGEPVHDTPSVGTTNWSGGIAAARHLLDLGHRRIGVITGPPGFMCVRARLEAARAALETAGLTLDPALVRSGAFSFDDGLELGRQLLGLPKRPTAVLCGNDLQAFGVYEAARRAGLRIPDELSVVGFDDIEPARWCGPPLTTVRQPFAGMGNAAAQMVLALAAGQPVEPARVELVTSLVVRDSTAPPPA</sequence>
<gene>
    <name evidence="5" type="ORF">GCM10022255_033120</name>
</gene>
<name>A0ABP8D7J4_9ACTN</name>
<dbReference type="Proteomes" id="UP001500620">
    <property type="component" value="Unassembled WGS sequence"/>
</dbReference>
<evidence type="ECO:0000313" key="6">
    <source>
        <dbReference type="Proteomes" id="UP001500620"/>
    </source>
</evidence>
<keyword evidence="2 5" id="KW-0238">DNA-binding</keyword>
<dbReference type="InterPro" id="IPR000843">
    <property type="entry name" value="HTH_LacI"/>
</dbReference>
<keyword evidence="6" id="KW-1185">Reference proteome</keyword>
<evidence type="ECO:0000313" key="5">
    <source>
        <dbReference type="EMBL" id="GAA4249348.1"/>
    </source>
</evidence>
<protein>
    <submittedName>
        <fullName evidence="5">LacI family DNA-binding transcriptional regulator</fullName>
    </submittedName>
</protein>
<proteinExistence type="predicted"/>
<dbReference type="EMBL" id="BAABAT010000007">
    <property type="protein sequence ID" value="GAA4249348.1"/>
    <property type="molecule type" value="Genomic_DNA"/>
</dbReference>
<evidence type="ECO:0000256" key="3">
    <source>
        <dbReference type="ARBA" id="ARBA00023163"/>
    </source>
</evidence>
<dbReference type="Gene3D" id="1.10.260.40">
    <property type="entry name" value="lambda repressor-like DNA-binding domains"/>
    <property type="match status" value="1"/>
</dbReference>
<dbReference type="RefSeq" id="WP_345127719.1">
    <property type="nucleotide sequence ID" value="NZ_BAABAT010000007.1"/>
</dbReference>
<dbReference type="GO" id="GO:0003677">
    <property type="term" value="F:DNA binding"/>
    <property type="evidence" value="ECO:0007669"/>
    <property type="project" value="UniProtKB-KW"/>
</dbReference>
<evidence type="ECO:0000259" key="4">
    <source>
        <dbReference type="PROSITE" id="PS50932"/>
    </source>
</evidence>
<dbReference type="InterPro" id="IPR046335">
    <property type="entry name" value="LacI/GalR-like_sensor"/>
</dbReference>
<organism evidence="5 6">
    <name type="scientific">Dactylosporangium darangshiense</name>
    <dbReference type="NCBI Taxonomy" id="579108"/>
    <lineage>
        <taxon>Bacteria</taxon>
        <taxon>Bacillati</taxon>
        <taxon>Actinomycetota</taxon>
        <taxon>Actinomycetes</taxon>
        <taxon>Micromonosporales</taxon>
        <taxon>Micromonosporaceae</taxon>
        <taxon>Dactylosporangium</taxon>
    </lineage>
</organism>
<dbReference type="PANTHER" id="PTHR30146">
    <property type="entry name" value="LACI-RELATED TRANSCRIPTIONAL REPRESSOR"/>
    <property type="match status" value="1"/>
</dbReference>
<dbReference type="Pfam" id="PF00356">
    <property type="entry name" value="LacI"/>
    <property type="match status" value="1"/>
</dbReference>
<keyword evidence="3" id="KW-0804">Transcription</keyword>
<dbReference type="InterPro" id="IPR010982">
    <property type="entry name" value="Lambda_DNA-bd_dom_sf"/>
</dbReference>
<comment type="caution">
    <text evidence="5">The sequence shown here is derived from an EMBL/GenBank/DDBJ whole genome shotgun (WGS) entry which is preliminary data.</text>
</comment>
<dbReference type="InterPro" id="IPR028082">
    <property type="entry name" value="Peripla_BP_I"/>
</dbReference>
<feature type="domain" description="HTH lacI-type" evidence="4">
    <location>
        <begin position="18"/>
        <end position="72"/>
    </location>
</feature>
<accession>A0ABP8D7J4</accession>
<reference evidence="6" key="1">
    <citation type="journal article" date="2019" name="Int. J. Syst. Evol. Microbiol.">
        <title>The Global Catalogue of Microorganisms (GCM) 10K type strain sequencing project: providing services to taxonomists for standard genome sequencing and annotation.</title>
        <authorList>
            <consortium name="The Broad Institute Genomics Platform"/>
            <consortium name="The Broad Institute Genome Sequencing Center for Infectious Disease"/>
            <person name="Wu L."/>
            <person name="Ma J."/>
        </authorList>
    </citation>
    <scope>NUCLEOTIDE SEQUENCE [LARGE SCALE GENOMIC DNA]</scope>
    <source>
        <strain evidence="6">JCM 17441</strain>
    </source>
</reference>
<dbReference type="PROSITE" id="PS50932">
    <property type="entry name" value="HTH_LACI_2"/>
    <property type="match status" value="1"/>
</dbReference>
<evidence type="ECO:0000256" key="1">
    <source>
        <dbReference type="ARBA" id="ARBA00023015"/>
    </source>
</evidence>
<dbReference type="SUPFAM" id="SSF53822">
    <property type="entry name" value="Periplasmic binding protein-like I"/>
    <property type="match status" value="1"/>
</dbReference>
<keyword evidence="1" id="KW-0805">Transcription regulation</keyword>
<dbReference type="CDD" id="cd01392">
    <property type="entry name" value="HTH_LacI"/>
    <property type="match status" value="1"/>
</dbReference>
<dbReference type="Pfam" id="PF13377">
    <property type="entry name" value="Peripla_BP_3"/>
    <property type="match status" value="1"/>
</dbReference>
<dbReference type="PANTHER" id="PTHR30146:SF153">
    <property type="entry name" value="LACTOSE OPERON REPRESSOR"/>
    <property type="match status" value="1"/>
</dbReference>
<evidence type="ECO:0000256" key="2">
    <source>
        <dbReference type="ARBA" id="ARBA00023125"/>
    </source>
</evidence>
<dbReference type="Gene3D" id="3.40.50.2300">
    <property type="match status" value="2"/>
</dbReference>
<dbReference type="SMART" id="SM00354">
    <property type="entry name" value="HTH_LACI"/>
    <property type="match status" value="1"/>
</dbReference>